<evidence type="ECO:0000313" key="5">
    <source>
        <dbReference type="EMBL" id="CDJ65886.1"/>
    </source>
</evidence>
<evidence type="ECO:0000256" key="1">
    <source>
        <dbReference type="ARBA" id="ARBA00004123"/>
    </source>
</evidence>
<dbReference type="InterPro" id="IPR023780">
    <property type="entry name" value="Chromo_domain"/>
</dbReference>
<keyword evidence="6" id="KW-1185">Reference proteome</keyword>
<reference evidence="5" key="1">
    <citation type="submission" date="2013-10" db="EMBL/GenBank/DDBJ databases">
        <title>Genomic analysis of the causative agents of coccidiosis in chickens.</title>
        <authorList>
            <person name="Reid A.J."/>
            <person name="Blake D."/>
            <person name="Billington K."/>
            <person name="Browne H."/>
            <person name="Dunn M."/>
            <person name="Hung S."/>
            <person name="Kawahara F."/>
            <person name="Miranda-Saavedra D."/>
            <person name="Mourier T."/>
            <person name="Nagra H."/>
            <person name="Otto T.D."/>
            <person name="Rawlings N."/>
            <person name="Sanchez A."/>
            <person name="Sanders M."/>
            <person name="Subramaniam C."/>
            <person name="Tay Y."/>
            <person name="Dear P."/>
            <person name="Doerig C."/>
            <person name="Gruber A."/>
            <person name="Parkinson J."/>
            <person name="Shirley M."/>
            <person name="Wan K.L."/>
            <person name="Berriman M."/>
            <person name="Tomley F."/>
            <person name="Pain A."/>
        </authorList>
    </citation>
    <scope>NUCLEOTIDE SEQUENCE [LARGE SCALE GENOMIC DNA]</scope>
    <source>
        <strain evidence="5">Houghton</strain>
    </source>
</reference>
<accession>U6MPE0</accession>
<comment type="subcellular location">
    <subcellularLocation>
        <location evidence="1">Nucleus</location>
    </subcellularLocation>
</comment>
<dbReference type="PROSITE" id="PS50013">
    <property type="entry name" value="CHROMO_2"/>
    <property type="match status" value="1"/>
</dbReference>
<feature type="domain" description="Chromo" evidence="4">
    <location>
        <begin position="9"/>
        <end position="41"/>
    </location>
</feature>
<dbReference type="VEuPathDB" id="ToxoDB:ENH_00011690"/>
<dbReference type="InterPro" id="IPR000953">
    <property type="entry name" value="Chromo/chromo_shadow_dom"/>
</dbReference>
<dbReference type="AlphaFoldDB" id="U6MPE0"/>
<dbReference type="CDD" id="cd00024">
    <property type="entry name" value="CD_CSD"/>
    <property type="match status" value="1"/>
</dbReference>
<sequence length="136" mass="15300">MTDKKEQLYAVDDILACKRVGGKFYYRIRWSGYGAADDTWEGKECFTAGSLSHFRPRLNALEQLWLNSSSGSTRQQNAKSKASGTGNRDRRKKKTLKKKEEATAARKTKPAKSSKAGKGNSGKTTRTEGRNEKRRH</sequence>
<reference evidence="5" key="2">
    <citation type="submission" date="2013-10" db="EMBL/GenBank/DDBJ databases">
        <authorList>
            <person name="Aslett M."/>
        </authorList>
    </citation>
    <scope>NUCLEOTIDE SEQUENCE [LARGE SCALE GENOMIC DNA]</scope>
    <source>
        <strain evidence="5">Houghton</strain>
    </source>
</reference>
<keyword evidence="2" id="KW-0539">Nucleus</keyword>
<name>U6MPE0_9EIME</name>
<evidence type="ECO:0000259" key="4">
    <source>
        <dbReference type="PROSITE" id="PS50013"/>
    </source>
</evidence>
<evidence type="ECO:0000313" key="6">
    <source>
        <dbReference type="Proteomes" id="UP000030754"/>
    </source>
</evidence>
<dbReference type="InterPro" id="IPR051219">
    <property type="entry name" value="Heterochromatin_chromo-domain"/>
</dbReference>
<feature type="compositionally biased region" description="Basic and acidic residues" evidence="3">
    <location>
        <begin position="125"/>
        <end position="136"/>
    </location>
</feature>
<feature type="region of interest" description="Disordered" evidence="3">
    <location>
        <begin position="66"/>
        <end position="136"/>
    </location>
</feature>
<dbReference type="GO" id="GO:0005634">
    <property type="term" value="C:nucleus"/>
    <property type="evidence" value="ECO:0007669"/>
    <property type="project" value="UniProtKB-SubCell"/>
</dbReference>
<organism evidence="5 6">
    <name type="scientific">Eimeria necatrix</name>
    <dbReference type="NCBI Taxonomy" id="51315"/>
    <lineage>
        <taxon>Eukaryota</taxon>
        <taxon>Sar</taxon>
        <taxon>Alveolata</taxon>
        <taxon>Apicomplexa</taxon>
        <taxon>Conoidasida</taxon>
        <taxon>Coccidia</taxon>
        <taxon>Eucoccidiorida</taxon>
        <taxon>Eimeriorina</taxon>
        <taxon>Eimeriidae</taxon>
        <taxon>Eimeria</taxon>
    </lineage>
</organism>
<dbReference type="SUPFAM" id="SSF54160">
    <property type="entry name" value="Chromo domain-like"/>
    <property type="match status" value="1"/>
</dbReference>
<dbReference type="Proteomes" id="UP000030754">
    <property type="component" value="Unassembled WGS sequence"/>
</dbReference>
<proteinExistence type="predicted"/>
<dbReference type="Gene3D" id="2.40.50.40">
    <property type="match status" value="1"/>
</dbReference>
<dbReference type="OrthoDB" id="5376140at2759"/>
<dbReference type="PANTHER" id="PTHR22812">
    <property type="entry name" value="CHROMOBOX PROTEIN"/>
    <property type="match status" value="1"/>
</dbReference>
<dbReference type="Pfam" id="PF00385">
    <property type="entry name" value="Chromo"/>
    <property type="match status" value="1"/>
</dbReference>
<dbReference type="RefSeq" id="XP_013434353.1">
    <property type="nucleotide sequence ID" value="XM_013578899.1"/>
</dbReference>
<dbReference type="InterPro" id="IPR016197">
    <property type="entry name" value="Chromo-like_dom_sf"/>
</dbReference>
<feature type="compositionally biased region" description="Low complexity" evidence="3">
    <location>
        <begin position="113"/>
        <end position="124"/>
    </location>
</feature>
<feature type="compositionally biased region" description="Polar residues" evidence="3">
    <location>
        <begin position="66"/>
        <end position="86"/>
    </location>
</feature>
<gene>
    <name evidence="5" type="ORF">ENH_00011690</name>
</gene>
<protein>
    <recommendedName>
        <fullName evidence="4">Chromo domain-containing protein</fullName>
    </recommendedName>
</protein>
<dbReference type="EMBL" id="HG723328">
    <property type="protein sequence ID" value="CDJ65886.1"/>
    <property type="molecule type" value="Genomic_DNA"/>
</dbReference>
<evidence type="ECO:0000256" key="2">
    <source>
        <dbReference type="ARBA" id="ARBA00023242"/>
    </source>
</evidence>
<evidence type="ECO:0000256" key="3">
    <source>
        <dbReference type="SAM" id="MobiDB-lite"/>
    </source>
</evidence>
<dbReference type="GeneID" id="25471354"/>